<evidence type="ECO:0000256" key="1">
    <source>
        <dbReference type="SAM" id="Phobius"/>
    </source>
</evidence>
<keyword evidence="3" id="KW-1185">Reference proteome</keyword>
<sequence length="50" mass="5568">MISSFGLGVLISAIIYPMGYLESVVVFHTMISIGSLLIVLGLFIRHRVRF</sequence>
<evidence type="ECO:0000313" key="3">
    <source>
        <dbReference type="Proteomes" id="UP001231362"/>
    </source>
</evidence>
<accession>A0ABT9V1L8</accession>
<dbReference type="EMBL" id="JAUSTU010000004">
    <property type="protein sequence ID" value="MDQ0154837.1"/>
    <property type="molecule type" value="Genomic_DNA"/>
</dbReference>
<name>A0ABT9V1L8_9BACL</name>
<organism evidence="2 3">
    <name type="scientific">Anoxybacillus andreesenii</name>
    <dbReference type="NCBI Taxonomy" id="1325932"/>
    <lineage>
        <taxon>Bacteria</taxon>
        <taxon>Bacillati</taxon>
        <taxon>Bacillota</taxon>
        <taxon>Bacilli</taxon>
        <taxon>Bacillales</taxon>
        <taxon>Anoxybacillaceae</taxon>
        <taxon>Anoxybacillus</taxon>
    </lineage>
</organism>
<keyword evidence="1" id="KW-1133">Transmembrane helix</keyword>
<evidence type="ECO:0000313" key="2">
    <source>
        <dbReference type="EMBL" id="MDQ0154837.1"/>
    </source>
</evidence>
<keyword evidence="1" id="KW-0812">Transmembrane</keyword>
<gene>
    <name evidence="2" type="ORF">J2S07_001141</name>
</gene>
<comment type="caution">
    <text evidence="2">The sequence shown here is derived from an EMBL/GenBank/DDBJ whole genome shotgun (WGS) entry which is preliminary data.</text>
</comment>
<dbReference type="Proteomes" id="UP001231362">
    <property type="component" value="Unassembled WGS sequence"/>
</dbReference>
<reference evidence="2 3" key="1">
    <citation type="submission" date="2023-07" db="EMBL/GenBank/DDBJ databases">
        <title>Genomic Encyclopedia of Type Strains, Phase IV (KMG-IV): sequencing the most valuable type-strain genomes for metagenomic binning, comparative biology and taxonomic classification.</title>
        <authorList>
            <person name="Goeker M."/>
        </authorList>
    </citation>
    <scope>NUCLEOTIDE SEQUENCE [LARGE SCALE GENOMIC DNA]</scope>
    <source>
        <strain evidence="2 3">DSM 23948</strain>
    </source>
</reference>
<protein>
    <submittedName>
        <fullName evidence="2">Uncharacterized protein</fullName>
    </submittedName>
</protein>
<feature type="transmembrane region" description="Helical" evidence="1">
    <location>
        <begin position="25"/>
        <end position="44"/>
    </location>
</feature>
<keyword evidence="1" id="KW-0472">Membrane</keyword>
<proteinExistence type="predicted"/>